<dbReference type="RefSeq" id="WP_011417072.1">
    <property type="nucleotide sequence ID" value="NC_007759.1"/>
</dbReference>
<dbReference type="GO" id="GO:0085020">
    <property type="term" value="P:protein K6-linked ubiquitination"/>
    <property type="evidence" value="ECO:0007669"/>
    <property type="project" value="TreeGrafter"/>
</dbReference>
<feature type="repeat" description="ANK" evidence="3">
    <location>
        <begin position="67"/>
        <end position="99"/>
    </location>
</feature>
<keyword evidence="2 3" id="KW-0040">ANK repeat</keyword>
<gene>
    <name evidence="5" type="ORF">SYN_03514</name>
</gene>
<dbReference type="SUPFAM" id="SSF48403">
    <property type="entry name" value="Ankyrin repeat"/>
    <property type="match status" value="1"/>
</dbReference>
<dbReference type="GO" id="GO:0004842">
    <property type="term" value="F:ubiquitin-protein transferase activity"/>
    <property type="evidence" value="ECO:0007669"/>
    <property type="project" value="TreeGrafter"/>
</dbReference>
<dbReference type="PANTHER" id="PTHR24171">
    <property type="entry name" value="ANKYRIN REPEAT DOMAIN-CONTAINING PROTEIN 39-RELATED"/>
    <property type="match status" value="1"/>
</dbReference>
<dbReference type="OrthoDB" id="5504283at2"/>
<evidence type="ECO:0000256" key="2">
    <source>
        <dbReference type="ARBA" id="ARBA00023043"/>
    </source>
</evidence>
<dbReference type="InterPro" id="IPR002110">
    <property type="entry name" value="Ankyrin_rpt"/>
</dbReference>
<dbReference type="PROSITE" id="PS50297">
    <property type="entry name" value="ANK_REP_REGION"/>
    <property type="match status" value="2"/>
</dbReference>
<dbReference type="SMART" id="SM00248">
    <property type="entry name" value="ANK"/>
    <property type="match status" value="3"/>
</dbReference>
<sequence length="166" mass="18364">MIPKFIKDIATSALGLIFVFAIFGAVYLSFHYIGQVFEAPLMKAVKSQNLSKIEKLLEEGADANAGRDLKPLHYAAEHGPTEIVILLLTHGANPNSRTKYKVTPLHYAAQGGNIVIAKLLIKFGARVEATDDQGKTPLDWINGKEWASPSMVALLQFESYKLQRWP</sequence>
<dbReference type="Gene3D" id="1.25.40.20">
    <property type="entry name" value="Ankyrin repeat-containing domain"/>
    <property type="match status" value="2"/>
</dbReference>
<protein>
    <submittedName>
        <fullName evidence="5">Hypothetical membrane protein</fullName>
    </submittedName>
</protein>
<dbReference type="HOGENOM" id="CLU_1601853_0_0_7"/>
<dbReference type="AlphaFoldDB" id="Q2LSH9"/>
<feature type="repeat" description="ANK" evidence="3">
    <location>
        <begin position="100"/>
        <end position="132"/>
    </location>
</feature>
<dbReference type="Proteomes" id="UP000001933">
    <property type="component" value="Chromosome"/>
</dbReference>
<dbReference type="eggNOG" id="COG0666">
    <property type="taxonomic scope" value="Bacteria"/>
</dbReference>
<keyword evidence="4" id="KW-0472">Membrane</keyword>
<dbReference type="InterPro" id="IPR036770">
    <property type="entry name" value="Ankyrin_rpt-contain_sf"/>
</dbReference>
<reference evidence="5 6" key="1">
    <citation type="journal article" date="2007" name="Proc. Natl. Acad. Sci. U.S.A.">
        <title>The genome of Syntrophus aciditrophicus: life at the thermodynamic limit of microbial growth.</title>
        <authorList>
            <person name="McInerney M.J."/>
            <person name="Rohlin L."/>
            <person name="Mouttaki H."/>
            <person name="Kim U."/>
            <person name="Krupp R.S."/>
            <person name="Rios-Hernandez L."/>
            <person name="Sieber J."/>
            <person name="Struchtemeyer C.G."/>
            <person name="Bhattacharyya A."/>
            <person name="Campbell J.W."/>
            <person name="Gunsalus R.P."/>
        </authorList>
    </citation>
    <scope>NUCLEOTIDE SEQUENCE [LARGE SCALE GENOMIC DNA]</scope>
    <source>
        <strain evidence="5 6">SB</strain>
    </source>
</reference>
<dbReference type="EMBL" id="CP000252">
    <property type="protein sequence ID" value="ABC77043.1"/>
    <property type="molecule type" value="Genomic_DNA"/>
</dbReference>
<accession>Q2LSH9</accession>
<feature type="transmembrane region" description="Helical" evidence="4">
    <location>
        <begin position="12"/>
        <end position="33"/>
    </location>
</feature>
<evidence type="ECO:0000256" key="3">
    <source>
        <dbReference type="PROSITE-ProRule" id="PRU00023"/>
    </source>
</evidence>
<keyword evidence="4" id="KW-0812">Transmembrane</keyword>
<evidence type="ECO:0000256" key="1">
    <source>
        <dbReference type="ARBA" id="ARBA00022737"/>
    </source>
</evidence>
<keyword evidence="6" id="KW-1185">Reference proteome</keyword>
<keyword evidence="4" id="KW-1133">Transmembrane helix</keyword>
<name>Q2LSH9_SYNAS</name>
<dbReference type="PROSITE" id="PS50088">
    <property type="entry name" value="ANK_REPEAT"/>
    <property type="match status" value="2"/>
</dbReference>
<evidence type="ECO:0000313" key="5">
    <source>
        <dbReference type="EMBL" id="ABC77043.1"/>
    </source>
</evidence>
<dbReference type="PANTHER" id="PTHR24171:SF8">
    <property type="entry name" value="BRCA1-ASSOCIATED RING DOMAIN PROTEIN 1"/>
    <property type="match status" value="1"/>
</dbReference>
<organism evidence="5 6">
    <name type="scientific">Syntrophus aciditrophicus (strain SB)</name>
    <dbReference type="NCBI Taxonomy" id="56780"/>
    <lineage>
        <taxon>Bacteria</taxon>
        <taxon>Pseudomonadati</taxon>
        <taxon>Thermodesulfobacteriota</taxon>
        <taxon>Syntrophia</taxon>
        <taxon>Syntrophales</taxon>
        <taxon>Syntrophaceae</taxon>
        <taxon>Syntrophus</taxon>
    </lineage>
</organism>
<evidence type="ECO:0000256" key="4">
    <source>
        <dbReference type="SAM" id="Phobius"/>
    </source>
</evidence>
<proteinExistence type="predicted"/>
<dbReference type="Pfam" id="PF12796">
    <property type="entry name" value="Ank_2"/>
    <property type="match status" value="1"/>
</dbReference>
<dbReference type="KEGG" id="sat:SYN_03514"/>
<keyword evidence="1" id="KW-0677">Repeat</keyword>
<dbReference type="STRING" id="56780.SYN_03514"/>
<evidence type="ECO:0000313" key="6">
    <source>
        <dbReference type="Proteomes" id="UP000001933"/>
    </source>
</evidence>
<dbReference type="InParanoid" id="Q2LSH9"/>